<dbReference type="EMBL" id="BMBA01000002">
    <property type="protein sequence ID" value="GFZ31528.1"/>
    <property type="molecule type" value="Genomic_DNA"/>
</dbReference>
<evidence type="ECO:0008006" key="3">
    <source>
        <dbReference type="Google" id="ProtNLM"/>
    </source>
</evidence>
<keyword evidence="2" id="KW-1185">Reference proteome</keyword>
<name>A0ABQ1E9W0_9CLOT</name>
<evidence type="ECO:0000313" key="1">
    <source>
        <dbReference type="EMBL" id="GFZ31528.1"/>
    </source>
</evidence>
<reference evidence="1 2" key="1">
    <citation type="journal article" date="2021" name="Int. J. Syst. Evol. Microbiol.">
        <title>Clostridium zeae sp. nov., isolated from corn silage.</title>
        <authorList>
            <person name="Kobayashi H."/>
            <person name="Tanizawa Y."/>
            <person name="Yagura M."/>
            <person name="Sakamoto M."/>
            <person name="Ohkuma M."/>
            <person name="Tohno M."/>
        </authorList>
    </citation>
    <scope>NUCLEOTIDE SEQUENCE [LARGE SCALE GENOMIC DNA]</scope>
    <source>
        <strain evidence="1 2">CSC2</strain>
    </source>
</reference>
<dbReference type="InterPro" id="IPR021412">
    <property type="entry name" value="DUF3052"/>
</dbReference>
<dbReference type="Proteomes" id="UP000663802">
    <property type="component" value="Unassembled WGS sequence"/>
</dbReference>
<dbReference type="Pfam" id="PF11253">
    <property type="entry name" value="DUF3052"/>
    <property type="match status" value="1"/>
</dbReference>
<dbReference type="RefSeq" id="WP_206869844.1">
    <property type="nucleotide sequence ID" value="NZ_BMBA01000002.1"/>
</dbReference>
<comment type="caution">
    <text evidence="1">The sequence shown here is derived from an EMBL/GenBank/DDBJ whole genome shotgun (WGS) entry which is preliminary data.</text>
</comment>
<evidence type="ECO:0000313" key="2">
    <source>
        <dbReference type="Proteomes" id="UP000663802"/>
    </source>
</evidence>
<sequence length="123" mass="14353">MESTVYKKMRLKEGTTGIYLYAPEEYITMAISQEVVDFSKKDKYGFVHLFVNSKRDYYDRIEEAIGNLSEVGVLWISYPKSDRKNKYDINRDILFATTPEHGFIACSSVALNETWAAMRFKRI</sequence>
<organism evidence="1 2">
    <name type="scientific">Clostridium zeae</name>
    <dbReference type="NCBI Taxonomy" id="2759022"/>
    <lineage>
        <taxon>Bacteria</taxon>
        <taxon>Bacillati</taxon>
        <taxon>Bacillota</taxon>
        <taxon>Clostridia</taxon>
        <taxon>Eubacteriales</taxon>
        <taxon>Clostridiaceae</taxon>
        <taxon>Clostridium</taxon>
    </lineage>
</organism>
<accession>A0ABQ1E9W0</accession>
<proteinExistence type="predicted"/>
<protein>
    <recommendedName>
        <fullName evidence="3">DUF3052 domain-containing protein</fullName>
    </recommendedName>
</protein>
<gene>
    <name evidence="1" type="ORF">CSC2_20540</name>
</gene>